<dbReference type="Gene3D" id="1.10.10.60">
    <property type="entry name" value="Homeodomain-like"/>
    <property type="match status" value="1"/>
</dbReference>
<dbReference type="EMBL" id="PNXY01000012">
    <property type="protein sequence ID" value="PMS29464.1"/>
    <property type="molecule type" value="Genomic_DNA"/>
</dbReference>
<evidence type="ECO:0000259" key="5">
    <source>
        <dbReference type="PROSITE" id="PS01124"/>
    </source>
</evidence>
<evidence type="ECO:0000256" key="2">
    <source>
        <dbReference type="ARBA" id="ARBA00023125"/>
    </source>
</evidence>
<dbReference type="InterPro" id="IPR032783">
    <property type="entry name" value="AraC_lig"/>
</dbReference>
<dbReference type="Pfam" id="PF12852">
    <property type="entry name" value="Cupin_6"/>
    <property type="match status" value="1"/>
</dbReference>
<dbReference type="InterPro" id="IPR020449">
    <property type="entry name" value="Tscrpt_reg_AraC-type_HTH"/>
</dbReference>
<dbReference type="SUPFAM" id="SSF51182">
    <property type="entry name" value="RmlC-like cupins"/>
    <property type="match status" value="1"/>
</dbReference>
<proteinExistence type="predicted"/>
<dbReference type="Proteomes" id="UP000494205">
    <property type="component" value="Unassembled WGS sequence"/>
</dbReference>
<dbReference type="SMART" id="SM00342">
    <property type="entry name" value="HTH_ARAC"/>
    <property type="match status" value="1"/>
</dbReference>
<dbReference type="SUPFAM" id="SSF46689">
    <property type="entry name" value="Homeodomain-like"/>
    <property type="match status" value="2"/>
</dbReference>
<dbReference type="InterPro" id="IPR050204">
    <property type="entry name" value="AraC_XylS_family_regulators"/>
</dbReference>
<evidence type="ECO:0000256" key="4">
    <source>
        <dbReference type="SAM" id="MobiDB-lite"/>
    </source>
</evidence>
<feature type="domain" description="HTH araC/xylS-type" evidence="5">
    <location>
        <begin position="232"/>
        <end position="333"/>
    </location>
</feature>
<evidence type="ECO:0000313" key="9">
    <source>
        <dbReference type="Proteomes" id="UP000494205"/>
    </source>
</evidence>
<protein>
    <submittedName>
        <fullName evidence="7">AraC family transcriptional regulator</fullName>
    </submittedName>
    <submittedName>
        <fullName evidence="6">RCS-specific HTH-type transcriptional activator RclR</fullName>
    </submittedName>
</protein>
<dbReference type="PROSITE" id="PS01124">
    <property type="entry name" value="HTH_ARAC_FAMILY_2"/>
    <property type="match status" value="1"/>
</dbReference>
<dbReference type="PANTHER" id="PTHR46796">
    <property type="entry name" value="HTH-TYPE TRANSCRIPTIONAL ACTIVATOR RHAS-RELATED"/>
    <property type="match status" value="1"/>
</dbReference>
<gene>
    <name evidence="6" type="primary">rclR_1</name>
    <name evidence="7" type="ORF">C0Z16_17960</name>
    <name evidence="6" type="ORF">LMG27174_03902</name>
</gene>
<evidence type="ECO:0000313" key="8">
    <source>
        <dbReference type="Proteomes" id="UP000235659"/>
    </source>
</evidence>
<dbReference type="InterPro" id="IPR009057">
    <property type="entry name" value="Homeodomain-like_sf"/>
</dbReference>
<reference evidence="7 8" key="1">
    <citation type="submission" date="2018-01" db="EMBL/GenBank/DDBJ databases">
        <title>Whole genome analyses suggest that Burkholderia sensu lato contains two further novel genera in the rhizoxinica-symbiotica group Mycetohabitans gen. nov., and Trinickia gen. nov.: implications for the evolution of diazotrophy and nodulation in the Burkholderiaceae.</title>
        <authorList>
            <person name="Estrada-de los Santos P."/>
            <person name="Palmer M."/>
            <person name="Chavez-Ramirez B."/>
            <person name="Beukes C."/>
            <person name="Steenkamp E.T."/>
            <person name="Hirsch A.M."/>
            <person name="Manyaka P."/>
            <person name="Maluk M."/>
            <person name="Lafos M."/>
            <person name="Crook M."/>
            <person name="Gross E."/>
            <person name="Simon M.F."/>
            <person name="Bueno dos Reis Junior F."/>
            <person name="Poole P.S."/>
            <person name="Venter S.N."/>
            <person name="James E.K."/>
        </authorList>
    </citation>
    <scope>NUCLEOTIDE SEQUENCE [LARGE SCALE GENOMIC DNA]</scope>
    <source>
        <strain evidence="7 8">WSM 3937</strain>
    </source>
</reference>
<sequence length="345" mass="37565">MHGEFFNAILLQLHAQTSHMELLDRLLSLMPVTGRLDVRCHFGSPWRIDHPESNEWEFPYHVLLRGEAVVESDTGGKSEPVLRMKAGDIVLFPSGSAHSLHDGSGNSPRPAREQDKDGLTIVTNGSARGGADVLCGRFVLPAVPQQLMRDHLPGRLLVSSVTEGDGEARDAAFAATRLARVIELMREEAFEQRPGSATVVNQLSGALFALTLRCASDTDQAPRGLLALAQRQRLQPALAAMFDEPGKPWTLPQLAELCHMSRATFARHFEEAISRSASDVLTEIRMALAGRKLAQTGMSVAEIGEAVGYQSEAAFQRVFKRQVGTTPAKWRARSSKTGEPGESPA</sequence>
<dbReference type="GO" id="GO:0043565">
    <property type="term" value="F:sequence-specific DNA binding"/>
    <property type="evidence" value="ECO:0007669"/>
    <property type="project" value="InterPro"/>
</dbReference>
<dbReference type="Proteomes" id="UP000235659">
    <property type="component" value="Unassembled WGS sequence"/>
</dbReference>
<name>A0A2N7WJC8_9BURK</name>
<dbReference type="InterPro" id="IPR011051">
    <property type="entry name" value="RmlC_Cupin_sf"/>
</dbReference>
<keyword evidence="1" id="KW-0805">Transcription regulation</keyword>
<keyword evidence="3" id="KW-0804">Transcription</keyword>
<dbReference type="PANTHER" id="PTHR46796:SF7">
    <property type="entry name" value="ARAC FAMILY TRANSCRIPTIONAL REGULATOR"/>
    <property type="match status" value="1"/>
</dbReference>
<dbReference type="OrthoDB" id="9783876at2"/>
<evidence type="ECO:0000313" key="6">
    <source>
        <dbReference type="EMBL" id="CAB3705261.1"/>
    </source>
</evidence>
<evidence type="ECO:0000256" key="1">
    <source>
        <dbReference type="ARBA" id="ARBA00023015"/>
    </source>
</evidence>
<organism evidence="6 9">
    <name type="scientific">Paraburkholderia rhynchosiae</name>
    <dbReference type="NCBI Taxonomy" id="487049"/>
    <lineage>
        <taxon>Bacteria</taxon>
        <taxon>Pseudomonadati</taxon>
        <taxon>Pseudomonadota</taxon>
        <taxon>Betaproteobacteria</taxon>
        <taxon>Burkholderiales</taxon>
        <taxon>Burkholderiaceae</taxon>
        <taxon>Paraburkholderia</taxon>
    </lineage>
</organism>
<keyword evidence="2" id="KW-0238">DNA-binding</keyword>
<dbReference type="AlphaFoldDB" id="A0A2N7WJC8"/>
<reference evidence="6 9" key="2">
    <citation type="submission" date="2020-04" db="EMBL/GenBank/DDBJ databases">
        <authorList>
            <person name="De Canck E."/>
        </authorList>
    </citation>
    <scope>NUCLEOTIDE SEQUENCE [LARGE SCALE GENOMIC DNA]</scope>
    <source>
        <strain evidence="6 9">LMG 27174</strain>
    </source>
</reference>
<dbReference type="EMBL" id="CADIJZ010000014">
    <property type="protein sequence ID" value="CAB3705261.1"/>
    <property type="molecule type" value="Genomic_DNA"/>
</dbReference>
<dbReference type="InterPro" id="IPR018060">
    <property type="entry name" value="HTH_AraC"/>
</dbReference>
<evidence type="ECO:0000313" key="7">
    <source>
        <dbReference type="EMBL" id="PMS29464.1"/>
    </source>
</evidence>
<feature type="region of interest" description="Disordered" evidence="4">
    <location>
        <begin position="97"/>
        <end position="116"/>
    </location>
</feature>
<evidence type="ECO:0000256" key="3">
    <source>
        <dbReference type="ARBA" id="ARBA00023163"/>
    </source>
</evidence>
<accession>A0A2N7WJC8</accession>
<keyword evidence="8" id="KW-1185">Reference proteome</keyword>
<dbReference type="PRINTS" id="PR00032">
    <property type="entry name" value="HTHARAC"/>
</dbReference>
<dbReference type="Pfam" id="PF12833">
    <property type="entry name" value="HTH_18"/>
    <property type="match status" value="1"/>
</dbReference>
<feature type="region of interest" description="Disordered" evidence="4">
    <location>
        <begin position="326"/>
        <end position="345"/>
    </location>
</feature>
<dbReference type="GO" id="GO:0003700">
    <property type="term" value="F:DNA-binding transcription factor activity"/>
    <property type="evidence" value="ECO:0007669"/>
    <property type="project" value="InterPro"/>
</dbReference>